<evidence type="ECO:0000256" key="13">
    <source>
        <dbReference type="RuleBase" id="RU000405"/>
    </source>
</evidence>
<keyword evidence="12 14" id="KW-0141">cGMP biosynthesis</keyword>
<dbReference type="RefSeq" id="XP_035825868.1">
    <property type="nucleotide sequence ID" value="XM_035969975.1"/>
</dbReference>
<evidence type="ECO:0000256" key="1">
    <source>
        <dbReference type="ARBA" id="ARBA00004479"/>
    </source>
</evidence>
<organism evidence="19 20">
    <name type="scientific">Aplysia californica</name>
    <name type="common">California sea hare</name>
    <dbReference type="NCBI Taxonomy" id="6500"/>
    <lineage>
        <taxon>Eukaryota</taxon>
        <taxon>Metazoa</taxon>
        <taxon>Spiralia</taxon>
        <taxon>Lophotrochozoa</taxon>
        <taxon>Mollusca</taxon>
        <taxon>Gastropoda</taxon>
        <taxon>Heterobranchia</taxon>
        <taxon>Euthyneura</taxon>
        <taxon>Tectipleura</taxon>
        <taxon>Aplysiida</taxon>
        <taxon>Aplysioidea</taxon>
        <taxon>Aplysiidae</taxon>
        <taxon>Aplysia</taxon>
    </lineage>
</organism>
<dbReference type="InterPro" id="IPR018297">
    <property type="entry name" value="A/G_cyclase_CS"/>
</dbReference>
<dbReference type="InterPro" id="IPR000719">
    <property type="entry name" value="Prot_kinase_dom"/>
</dbReference>
<comment type="subcellular location">
    <subcellularLocation>
        <location evidence="1">Membrane</location>
        <topology evidence="1">Single-pass type I membrane protein</topology>
    </subcellularLocation>
</comment>
<evidence type="ECO:0000256" key="15">
    <source>
        <dbReference type="SAM" id="MobiDB-lite"/>
    </source>
</evidence>
<evidence type="ECO:0000256" key="9">
    <source>
        <dbReference type="ARBA" id="ARBA00023170"/>
    </source>
</evidence>
<feature type="compositionally biased region" description="Polar residues" evidence="15">
    <location>
        <begin position="669"/>
        <end position="681"/>
    </location>
</feature>
<evidence type="ECO:0000259" key="17">
    <source>
        <dbReference type="PROSITE" id="PS50011"/>
    </source>
</evidence>
<keyword evidence="7" id="KW-0342">GTP-binding</keyword>
<keyword evidence="10" id="KW-0325">Glycoprotein</keyword>
<feature type="domain" description="Protein kinase" evidence="17">
    <location>
        <begin position="153"/>
        <end position="408"/>
    </location>
</feature>
<evidence type="ECO:0000313" key="19">
    <source>
        <dbReference type="Proteomes" id="UP000694888"/>
    </source>
</evidence>
<evidence type="ECO:0000256" key="4">
    <source>
        <dbReference type="ARBA" id="ARBA00022729"/>
    </source>
</evidence>
<dbReference type="InterPro" id="IPR001170">
    <property type="entry name" value="ANPR/GUC"/>
</dbReference>
<dbReference type="InterPro" id="IPR001054">
    <property type="entry name" value="A/G_cyclase"/>
</dbReference>
<dbReference type="InterPro" id="IPR011009">
    <property type="entry name" value="Kinase-like_dom_sf"/>
</dbReference>
<dbReference type="EC" id="4.6.1.2" evidence="2 14"/>
<evidence type="ECO:0000259" key="18">
    <source>
        <dbReference type="PROSITE" id="PS50125"/>
    </source>
</evidence>
<dbReference type="Proteomes" id="UP000694888">
    <property type="component" value="Unplaced"/>
</dbReference>
<dbReference type="Gene3D" id="6.10.250.780">
    <property type="match status" value="1"/>
</dbReference>
<keyword evidence="4" id="KW-0732">Signal</keyword>
<dbReference type="PANTHER" id="PTHR11920">
    <property type="entry name" value="GUANYLYL CYCLASE"/>
    <property type="match status" value="1"/>
</dbReference>
<dbReference type="InterPro" id="IPR001245">
    <property type="entry name" value="Ser-Thr/Tyr_kinase_cat_dom"/>
</dbReference>
<keyword evidence="9 20" id="KW-0675">Receptor</keyword>
<keyword evidence="19" id="KW-1185">Reference proteome</keyword>
<dbReference type="Pfam" id="PF00211">
    <property type="entry name" value="Guanylate_cyc"/>
    <property type="match status" value="1"/>
</dbReference>
<reference evidence="20" key="1">
    <citation type="submission" date="2025-08" db="UniProtKB">
        <authorList>
            <consortium name="RefSeq"/>
        </authorList>
    </citation>
    <scope>IDENTIFICATION</scope>
</reference>
<dbReference type="PROSITE" id="PS00452">
    <property type="entry name" value="GUANYLATE_CYCLASE_1"/>
    <property type="match status" value="1"/>
</dbReference>
<dbReference type="PROSITE" id="PS50011">
    <property type="entry name" value="PROTEIN_KINASE_DOM"/>
    <property type="match status" value="1"/>
</dbReference>
<evidence type="ECO:0000256" key="14">
    <source>
        <dbReference type="RuleBase" id="RU003431"/>
    </source>
</evidence>
<feature type="region of interest" description="Disordered" evidence="15">
    <location>
        <begin position="669"/>
        <end position="729"/>
    </location>
</feature>
<evidence type="ECO:0000256" key="5">
    <source>
        <dbReference type="ARBA" id="ARBA00022741"/>
    </source>
</evidence>
<dbReference type="PANTHER" id="PTHR11920:SF502">
    <property type="entry name" value="GUANYLATE CYCLASE"/>
    <property type="match status" value="1"/>
</dbReference>
<dbReference type="PROSITE" id="PS50125">
    <property type="entry name" value="GUANYLATE_CYCLASE_2"/>
    <property type="match status" value="1"/>
</dbReference>
<keyword evidence="11 13" id="KW-0456">Lyase</keyword>
<evidence type="ECO:0000256" key="6">
    <source>
        <dbReference type="ARBA" id="ARBA00022989"/>
    </source>
</evidence>
<comment type="similarity">
    <text evidence="13">Belongs to the adenylyl cyclase class-4/guanylyl cyclase family.</text>
</comment>
<dbReference type="PRINTS" id="PR00255">
    <property type="entry name" value="NATPEPTIDER"/>
</dbReference>
<evidence type="ECO:0000256" key="16">
    <source>
        <dbReference type="SAM" id="Phobius"/>
    </source>
</evidence>
<dbReference type="Gene3D" id="1.10.510.10">
    <property type="entry name" value="Transferase(Phosphotransferase) domain 1"/>
    <property type="match status" value="2"/>
</dbReference>
<comment type="catalytic activity">
    <reaction evidence="14">
        <text>GTP = 3',5'-cyclic GMP + diphosphate</text>
        <dbReference type="Rhea" id="RHEA:13665"/>
        <dbReference type="ChEBI" id="CHEBI:33019"/>
        <dbReference type="ChEBI" id="CHEBI:37565"/>
        <dbReference type="ChEBI" id="CHEBI:57746"/>
        <dbReference type="EC" id="4.6.1.2"/>
    </reaction>
</comment>
<evidence type="ECO:0000256" key="3">
    <source>
        <dbReference type="ARBA" id="ARBA00022692"/>
    </source>
</evidence>
<evidence type="ECO:0000256" key="10">
    <source>
        <dbReference type="ARBA" id="ARBA00023180"/>
    </source>
</evidence>
<dbReference type="InterPro" id="IPR050401">
    <property type="entry name" value="Cyclic_nucleotide_synthase"/>
</dbReference>
<dbReference type="InterPro" id="IPR029787">
    <property type="entry name" value="Nucleotide_cyclase"/>
</dbReference>
<dbReference type="CDD" id="cd07302">
    <property type="entry name" value="CHD"/>
    <property type="match status" value="1"/>
</dbReference>
<dbReference type="SMART" id="SM00044">
    <property type="entry name" value="CYCc"/>
    <property type="match status" value="1"/>
</dbReference>
<evidence type="ECO:0000256" key="2">
    <source>
        <dbReference type="ARBA" id="ARBA00012202"/>
    </source>
</evidence>
<evidence type="ECO:0000256" key="12">
    <source>
        <dbReference type="ARBA" id="ARBA00023293"/>
    </source>
</evidence>
<keyword evidence="5" id="KW-0547">Nucleotide-binding</keyword>
<feature type="compositionally biased region" description="Polar residues" evidence="15">
    <location>
        <begin position="705"/>
        <end position="717"/>
    </location>
</feature>
<sequence length="729" mass="82309">MERITGNVKVDANGDREPDYWMWDMAPGTDNFSVILEARMTAISKQKIFILGDIVWQTADGSVPLDVPVCGFFSELCPVDLTERNTIIIVAVIVLASLIATGMAVTWYIRKMKREKELDQMLWQILYQDIRFTKSKCMGSISQMSLHTLQSVTQQSGRLSGTGEGQLFSAIGMYRGRLVAIKKLSTIKVTVTRPDKVHFQQMRDLQHENLNPFIGICLDERFPCVLSTYCAKGSVQDIIEHEDIKLDWMFKISLLTDMTNLLEAGLEKRNDTNIVLLEIQPELIEDSISDVIDKRGKFWTAPEILRSGVDLKSHLELQKADIYSYGIVLWEILHRNEPYDTQYYTPKEIVERIRVTENPPYRPDVNHHADLSSPDPDIPSVAFDVVETCVEQVPEKRPNIEIVKSNWNSVNKGKRVNIVDNMVCMLERYANNLEDIVELRTSALIEERKKSDTLLYRMLPRVVAEKLKLGQTVCPEMFESVTIYFSDIVGFTSLAGDSSPMEIVDLLNDLYTRFDFVIAQHNVYKVETIGDAYMVASGLPIRNKNRHVMEIANMALDLLTSIFTFRIRHQPDKQMLLRIGLHTGPCAAGVVGLTMPRYCLFGDTVNMASRMESTGEPLKIHVSEDTYQALTDFGGYRMTVRGNRDVKGKGMCTTYWLLGKACPPISINQDNSAPNTSTNSDHLIKSQPGAKAVHSIDDPWAHNVSRLSPSSETSVNKTLPGELHQSSQA</sequence>
<evidence type="ECO:0000313" key="20">
    <source>
        <dbReference type="RefSeq" id="XP_035825868.1"/>
    </source>
</evidence>
<keyword evidence="6 16" id="KW-1133">Transmembrane helix</keyword>
<dbReference type="Pfam" id="PF07714">
    <property type="entry name" value="PK_Tyr_Ser-Thr"/>
    <property type="match status" value="1"/>
</dbReference>
<keyword evidence="8 16" id="KW-0472">Membrane</keyword>
<dbReference type="GeneID" id="101862233"/>
<evidence type="ECO:0000256" key="8">
    <source>
        <dbReference type="ARBA" id="ARBA00023136"/>
    </source>
</evidence>
<keyword evidence="3 16" id="KW-0812">Transmembrane</keyword>
<dbReference type="InterPro" id="IPR028082">
    <property type="entry name" value="Peripla_BP_I"/>
</dbReference>
<feature type="domain" description="Guanylate cyclase" evidence="18">
    <location>
        <begin position="482"/>
        <end position="612"/>
    </location>
</feature>
<proteinExistence type="inferred from homology"/>
<dbReference type="SUPFAM" id="SSF55073">
    <property type="entry name" value="Nucleotide cyclase"/>
    <property type="match status" value="1"/>
</dbReference>
<feature type="transmembrane region" description="Helical" evidence="16">
    <location>
        <begin position="87"/>
        <end position="109"/>
    </location>
</feature>
<accession>A0ABM1VTX6</accession>
<gene>
    <name evidence="20" type="primary">LOC101862233</name>
</gene>
<protein>
    <recommendedName>
        <fullName evidence="2 14">Guanylate cyclase</fullName>
        <ecNumber evidence="2 14">4.6.1.2</ecNumber>
    </recommendedName>
</protein>
<dbReference type="Gene3D" id="3.30.70.1230">
    <property type="entry name" value="Nucleotide cyclase"/>
    <property type="match status" value="1"/>
</dbReference>
<evidence type="ECO:0000256" key="11">
    <source>
        <dbReference type="ARBA" id="ARBA00023239"/>
    </source>
</evidence>
<dbReference type="SUPFAM" id="SSF53822">
    <property type="entry name" value="Periplasmic binding protein-like I"/>
    <property type="match status" value="1"/>
</dbReference>
<name>A0ABM1VTX6_APLCA</name>
<dbReference type="SUPFAM" id="SSF56112">
    <property type="entry name" value="Protein kinase-like (PK-like)"/>
    <property type="match status" value="1"/>
</dbReference>
<evidence type="ECO:0000256" key="7">
    <source>
        <dbReference type="ARBA" id="ARBA00023134"/>
    </source>
</evidence>